<dbReference type="PANTHER" id="PTHR11715">
    <property type="entry name" value="GLYCINE CLEAVAGE SYSTEM H PROTEIN"/>
    <property type="match status" value="1"/>
</dbReference>
<dbReference type="OrthoDB" id="6423981at2759"/>
<dbReference type="Proteomes" id="UP000054630">
    <property type="component" value="Unassembled WGS sequence"/>
</dbReference>
<dbReference type="PANTHER" id="PTHR11715:SF3">
    <property type="entry name" value="GLYCINE CLEAVAGE SYSTEM H PROTEIN-RELATED"/>
    <property type="match status" value="1"/>
</dbReference>
<dbReference type="InterPro" id="IPR011053">
    <property type="entry name" value="Single_hybrid_motif"/>
</dbReference>
<dbReference type="GO" id="GO:0005960">
    <property type="term" value="C:glycine cleavage complex"/>
    <property type="evidence" value="ECO:0007669"/>
    <property type="project" value="InterPro"/>
</dbReference>
<evidence type="ECO:0000256" key="3">
    <source>
        <dbReference type="ARBA" id="ARBA00018130"/>
    </source>
</evidence>
<dbReference type="AlphaFoldDB" id="A0A0V0RRX4"/>
<feature type="region of interest" description="Disordered" evidence="6">
    <location>
        <begin position="376"/>
        <end position="420"/>
    </location>
</feature>
<evidence type="ECO:0000256" key="7">
    <source>
        <dbReference type="SAM" id="Phobius"/>
    </source>
</evidence>
<dbReference type="GO" id="GO:0005739">
    <property type="term" value="C:mitochondrion"/>
    <property type="evidence" value="ECO:0007669"/>
    <property type="project" value="TreeGrafter"/>
</dbReference>
<dbReference type="PROSITE" id="PS50968">
    <property type="entry name" value="BIOTINYL_LIPOYL"/>
    <property type="match status" value="1"/>
</dbReference>
<evidence type="ECO:0000313" key="11">
    <source>
        <dbReference type="EMBL" id="KRX17144.1"/>
    </source>
</evidence>
<keyword evidence="7" id="KW-0472">Membrane</keyword>
<evidence type="ECO:0000256" key="1">
    <source>
        <dbReference type="ARBA" id="ARBA00001938"/>
    </source>
</evidence>
<dbReference type="STRING" id="6336.A0A0V0RRX4"/>
<keyword evidence="7" id="KW-0812">Transmembrane</keyword>
<dbReference type="Pfam" id="PF01597">
    <property type="entry name" value="GCV_H"/>
    <property type="match status" value="1"/>
</dbReference>
<evidence type="ECO:0000256" key="5">
    <source>
        <dbReference type="PIRSR" id="PIRSR617453-50"/>
    </source>
</evidence>
<dbReference type="HAMAP" id="MF_00272">
    <property type="entry name" value="GcvH"/>
    <property type="match status" value="1"/>
</dbReference>
<keyword evidence="12" id="KW-1185">Reference proteome</keyword>
<evidence type="ECO:0000256" key="6">
    <source>
        <dbReference type="SAM" id="MobiDB-lite"/>
    </source>
</evidence>
<gene>
    <name evidence="11" type="primary">GCSH</name>
    <name evidence="11" type="ORF">T07_12032</name>
</gene>
<comment type="cofactor">
    <cofactor evidence="1">
        <name>(R)-lipoate</name>
        <dbReference type="ChEBI" id="CHEBI:83088"/>
    </cofactor>
</comment>
<protein>
    <recommendedName>
        <fullName evidence="3">Glycine cleavage system H protein, mitochondrial</fullName>
    </recommendedName>
</protein>
<feature type="domain" description="Lipoyl-binding" evidence="9">
    <location>
        <begin position="507"/>
        <end position="589"/>
    </location>
</feature>
<evidence type="ECO:0000256" key="2">
    <source>
        <dbReference type="ARBA" id="ARBA00009249"/>
    </source>
</evidence>
<comment type="caution">
    <text evidence="11">The sequence shown here is derived from an EMBL/GenBank/DDBJ whole genome shotgun (WGS) entry which is preliminary data.</text>
</comment>
<evidence type="ECO:0000259" key="10">
    <source>
        <dbReference type="PROSITE" id="PS51034"/>
    </source>
</evidence>
<feature type="compositionally biased region" description="Basic and acidic residues" evidence="6">
    <location>
        <begin position="382"/>
        <end position="393"/>
    </location>
</feature>
<feature type="chain" id="PRO_5006868129" description="Glycine cleavage system H protein, mitochondrial" evidence="8">
    <location>
        <begin position="23"/>
        <end position="618"/>
    </location>
</feature>
<name>A0A0V0RRX4_9BILA</name>
<comment type="similarity">
    <text evidence="2">Belongs to the GcvH family.</text>
</comment>
<dbReference type="InterPro" id="IPR001507">
    <property type="entry name" value="ZP_dom"/>
</dbReference>
<dbReference type="NCBIfam" id="TIGR00527">
    <property type="entry name" value="gcvH"/>
    <property type="match status" value="1"/>
</dbReference>
<dbReference type="InterPro" id="IPR000089">
    <property type="entry name" value="Biotin_lipoyl"/>
</dbReference>
<dbReference type="GO" id="GO:0019464">
    <property type="term" value="P:glycine decarboxylation via glycine cleavage system"/>
    <property type="evidence" value="ECO:0007669"/>
    <property type="project" value="InterPro"/>
</dbReference>
<feature type="domain" description="ZP" evidence="10">
    <location>
        <begin position="39"/>
        <end position="275"/>
    </location>
</feature>
<organism evidence="11 12">
    <name type="scientific">Trichinella nelsoni</name>
    <dbReference type="NCBI Taxonomy" id="6336"/>
    <lineage>
        <taxon>Eukaryota</taxon>
        <taxon>Metazoa</taxon>
        <taxon>Ecdysozoa</taxon>
        <taxon>Nematoda</taxon>
        <taxon>Enoplea</taxon>
        <taxon>Dorylaimia</taxon>
        <taxon>Trichinellida</taxon>
        <taxon>Trichinellidae</taxon>
        <taxon>Trichinella</taxon>
    </lineage>
</organism>
<evidence type="ECO:0000256" key="8">
    <source>
        <dbReference type="SAM" id="SignalP"/>
    </source>
</evidence>
<dbReference type="SUPFAM" id="SSF51230">
    <property type="entry name" value="Single hybrid motif"/>
    <property type="match status" value="1"/>
</dbReference>
<dbReference type="Gene3D" id="2.40.50.100">
    <property type="match status" value="1"/>
</dbReference>
<dbReference type="EMBL" id="JYDL01000092">
    <property type="protein sequence ID" value="KRX17144.1"/>
    <property type="molecule type" value="Genomic_DNA"/>
</dbReference>
<dbReference type="GO" id="GO:0009249">
    <property type="term" value="P:protein lipoylation"/>
    <property type="evidence" value="ECO:0007669"/>
    <property type="project" value="TreeGrafter"/>
</dbReference>
<keyword evidence="7" id="KW-1133">Transmembrane helix</keyword>
<feature type="compositionally biased region" description="Polar residues" evidence="6">
    <location>
        <begin position="394"/>
        <end position="420"/>
    </location>
</feature>
<accession>A0A0V0RRX4</accession>
<reference evidence="11 12" key="1">
    <citation type="submission" date="2015-01" db="EMBL/GenBank/DDBJ databases">
        <title>Evolution of Trichinella species and genotypes.</title>
        <authorList>
            <person name="Korhonen P.K."/>
            <person name="Edoardo P."/>
            <person name="Giuseppe L.R."/>
            <person name="Gasser R.B."/>
        </authorList>
    </citation>
    <scope>NUCLEOTIDE SEQUENCE [LARGE SCALE GENOMIC DNA]</scope>
    <source>
        <strain evidence="11">ISS37</strain>
    </source>
</reference>
<feature type="signal peptide" evidence="8">
    <location>
        <begin position="1"/>
        <end position="22"/>
    </location>
</feature>
<evidence type="ECO:0000256" key="4">
    <source>
        <dbReference type="ARBA" id="ARBA00022823"/>
    </source>
</evidence>
<dbReference type="CDD" id="cd06848">
    <property type="entry name" value="GCS_H"/>
    <property type="match status" value="1"/>
</dbReference>
<dbReference type="PROSITE" id="PS51034">
    <property type="entry name" value="ZP_2"/>
    <property type="match status" value="1"/>
</dbReference>
<proteinExistence type="inferred from homology"/>
<sequence length="618" mass="68851">MNYFGFVLPLLTIRFLLHACLGFFEIFPTNASYQYVKVRCETSSVDIQIFVGPQFAGLIYAGTGDSLPRQDCLASRSSKEHFTLNIALSDDDDDDSDDHACGIVSDDLHYETVIFVQKFAAVETVEDTFYSIRCPKSCSNVANSSDVVSPLPIPDFRLQLESIEDGLIKVTDNKEHSIVALYSRGISVELKRCVAQSRDDLMRNNILLIDDFGCSLNSSRMGEFRFDRRNGFAESTFHPFKLNSTNTYMLQCEASASENENDFSSLICLQENRLEDIQLDAECAFTVAGLLMSLVQEQNPQLSVATMDNCIWNSDNWITIMLNIGFAILLVGVVIVWSIFASKAKNLYLARQNSKADSPNRCPKFSPSVPLTLDSMGNCCEPENHSPEERTISDRSAQQQNSSSGVYSLPSQMVSPTTNSSFNNNKSVAIMKQPCQQEPSIQDSAIYQVAQLIPTLRKVNVSVDKGKLTTLRRIKAARWQSSQLTSGRGANRKYTEKHEWVSVDNKIGTVGLTDYAQEALGEVVYIELPELQTELKQFAECGVVESVKAASDIYSPVSGTVAEVNQALEENPSLINKSCYDDGWLFKVEVANESELDTLMDEDKYSAFLKSENVEKQI</sequence>
<dbReference type="InterPro" id="IPR002930">
    <property type="entry name" value="GCV_H"/>
</dbReference>
<dbReference type="NCBIfam" id="NF002270">
    <property type="entry name" value="PRK01202.1"/>
    <property type="match status" value="1"/>
</dbReference>
<keyword evidence="8" id="KW-0732">Signal</keyword>
<evidence type="ECO:0000259" key="9">
    <source>
        <dbReference type="PROSITE" id="PS50968"/>
    </source>
</evidence>
<evidence type="ECO:0000313" key="12">
    <source>
        <dbReference type="Proteomes" id="UP000054630"/>
    </source>
</evidence>
<dbReference type="InterPro" id="IPR017453">
    <property type="entry name" value="GCV_H_sub"/>
</dbReference>
<dbReference type="InterPro" id="IPR033753">
    <property type="entry name" value="GCV_H/Fam206"/>
</dbReference>
<feature type="modified residue" description="N6-lipoyllysine" evidence="5">
    <location>
        <position position="548"/>
    </location>
</feature>
<feature type="transmembrane region" description="Helical" evidence="7">
    <location>
        <begin position="317"/>
        <end position="341"/>
    </location>
</feature>
<keyword evidence="4 5" id="KW-0450">Lipoyl</keyword>